<name>A0A3B6CEZ5_WHEAT</name>
<evidence type="ECO:0000256" key="8">
    <source>
        <dbReference type="ARBA" id="ARBA00023170"/>
    </source>
</evidence>
<keyword evidence="12" id="KW-1185">Reference proteome</keyword>
<dbReference type="PROSITE" id="PS51450">
    <property type="entry name" value="LRR"/>
    <property type="match status" value="3"/>
</dbReference>
<dbReference type="PRINTS" id="PR00019">
    <property type="entry name" value="LEURICHRPT"/>
</dbReference>
<evidence type="ECO:0000256" key="5">
    <source>
        <dbReference type="ARBA" id="ARBA00022737"/>
    </source>
</evidence>
<dbReference type="InterPro" id="IPR003591">
    <property type="entry name" value="Leu-rich_rpt_typical-subtyp"/>
</dbReference>
<keyword evidence="2" id="KW-0433">Leucine-rich repeat</keyword>
<evidence type="ECO:0000259" key="10">
    <source>
        <dbReference type="Pfam" id="PF08263"/>
    </source>
</evidence>
<dbReference type="SUPFAM" id="SSF52058">
    <property type="entry name" value="L domain-like"/>
    <property type="match status" value="3"/>
</dbReference>
<dbReference type="Gene3D" id="3.80.10.10">
    <property type="entry name" value="Ribonuclease Inhibitor"/>
    <property type="match status" value="4"/>
</dbReference>
<evidence type="ECO:0000256" key="6">
    <source>
        <dbReference type="ARBA" id="ARBA00022989"/>
    </source>
</evidence>
<dbReference type="SMR" id="A0A3B6CEZ5"/>
<sequence length="678" mass="75773">MVHLSSACSPEERAVLMDIRSSLRRAHSMFSPDLWGHDDDECCSWETVTCNNSTRRVTHLDLSLVYLSADAGERWYLNLTVFSAFHELRYLDLSYNFQCSLSFEGLVGLPRLLYLDLSGITLGGGFLEFIGAFVSMEVLALNGNNITGGIPEAAFNNLRNLRQLNMSMNRLNGNLPASLFALPHLKILDLSNNIFDGYIPISSSSRPISLEVLDLSYNHLTGILPIKAFKNIRSLNLASNLFSGSLLVSTLALPHLKFLDLSDNHFEGDFPINFSSQQVPLEVLHLNGNNMSGALPTERAFENLRNLRQLYLSYNQFSGNIPTLAFQNLQNLRELSLSSNQFIGNIPSLLFSLPHIELLNLASNFFSGPIPINKSSNLSPSLKSLRLSQNKLNGRFSFIWLGDLIKLEEIDLSGNANLVVHVNIPGWTPPFQLKQLLLSGCDVDKSIIAEPHFLDTQHYLEVLDLSNNNLSVSMPHWLFTKEATLQELYLGNNSLTGLLDPIWHTQSFLQVIDLHMNHVTGQLPANISLMFPRLLILDVSSNNFFGHIPTSLCEINFMTLLDLSNNNFSGEFPACVFTNYPMLVSLKVSNNKLGGLIFGGMNNLSITSELYLDGNKFEGTVPRDLSGGTLMVIDLHDNELSGKLDMSLWNMSSLKVLQSCWQSYNWQNSSTNLQLYQI</sequence>
<dbReference type="InterPro" id="IPR032675">
    <property type="entry name" value="LRR_dom_sf"/>
</dbReference>
<feature type="domain" description="Leucine-rich repeat-containing N-terminal plant-type" evidence="10">
    <location>
        <begin position="10"/>
        <end position="51"/>
    </location>
</feature>
<reference evidence="11" key="1">
    <citation type="submission" date="2018-08" db="EMBL/GenBank/DDBJ databases">
        <authorList>
            <person name="Rossello M."/>
        </authorList>
    </citation>
    <scope>NUCLEOTIDE SEQUENCE [LARGE SCALE GENOMIC DNA]</scope>
    <source>
        <strain evidence="11">cv. Chinese Spring</strain>
    </source>
</reference>
<dbReference type="Gramene" id="TraesCS2B03G1367400.1">
    <property type="protein sequence ID" value="TraesCS2B03G1367400.1.CDS"/>
    <property type="gene ID" value="TraesCS2B03G1367400"/>
</dbReference>
<evidence type="ECO:0000313" key="12">
    <source>
        <dbReference type="Proteomes" id="UP000019116"/>
    </source>
</evidence>
<dbReference type="Pfam" id="PF12799">
    <property type="entry name" value="LRR_4"/>
    <property type="match status" value="1"/>
</dbReference>
<dbReference type="InterPro" id="IPR013210">
    <property type="entry name" value="LRR_N_plant-typ"/>
</dbReference>
<evidence type="ECO:0000256" key="2">
    <source>
        <dbReference type="ARBA" id="ARBA00022614"/>
    </source>
</evidence>
<keyword evidence="5" id="KW-0677">Repeat</keyword>
<dbReference type="STRING" id="4565.A0A3B6CEZ5"/>
<dbReference type="PANTHER" id="PTHR27000:SF787">
    <property type="entry name" value="RECEPTOR-LIKE PROTEIN 39"/>
    <property type="match status" value="1"/>
</dbReference>
<dbReference type="InterPro" id="IPR025875">
    <property type="entry name" value="Leu-rich_rpt_4"/>
</dbReference>
<evidence type="ECO:0000313" key="11">
    <source>
        <dbReference type="EnsemblPlants" id="TraesCS2B02G544100.1"/>
    </source>
</evidence>
<dbReference type="EnsemblPlants" id="TraesCS2B02G544100.1">
    <property type="protein sequence ID" value="TraesCS2B02G544100.1"/>
    <property type="gene ID" value="TraesCS2B02G544100"/>
</dbReference>
<dbReference type="OrthoDB" id="4691307at2759"/>
<proteinExistence type="predicted"/>
<dbReference type="Pfam" id="PF00560">
    <property type="entry name" value="LRR_1"/>
    <property type="match status" value="6"/>
</dbReference>
<dbReference type="Gramene" id="TraesCS2B02G544100.1">
    <property type="protein sequence ID" value="TraesCS2B02G544100.1"/>
    <property type="gene ID" value="TraesCS2B02G544100"/>
</dbReference>
<keyword evidence="7" id="KW-0472">Membrane</keyword>
<keyword evidence="9" id="KW-0325">Glycoprotein</keyword>
<dbReference type="InterPro" id="IPR001611">
    <property type="entry name" value="Leu-rich_rpt"/>
</dbReference>
<keyword evidence="3" id="KW-0812">Transmembrane</keyword>
<dbReference type="FunFam" id="3.80.10.10:FF:000041">
    <property type="entry name" value="LRR receptor-like serine/threonine-protein kinase ERECTA"/>
    <property type="match status" value="2"/>
</dbReference>
<evidence type="ECO:0000256" key="7">
    <source>
        <dbReference type="ARBA" id="ARBA00023136"/>
    </source>
</evidence>
<organism evidence="11">
    <name type="scientific">Triticum aestivum</name>
    <name type="common">Wheat</name>
    <dbReference type="NCBI Taxonomy" id="4565"/>
    <lineage>
        <taxon>Eukaryota</taxon>
        <taxon>Viridiplantae</taxon>
        <taxon>Streptophyta</taxon>
        <taxon>Embryophyta</taxon>
        <taxon>Tracheophyta</taxon>
        <taxon>Spermatophyta</taxon>
        <taxon>Magnoliopsida</taxon>
        <taxon>Liliopsida</taxon>
        <taxon>Poales</taxon>
        <taxon>Poaceae</taxon>
        <taxon>BOP clade</taxon>
        <taxon>Pooideae</taxon>
        <taxon>Triticodae</taxon>
        <taxon>Triticeae</taxon>
        <taxon>Triticinae</taxon>
        <taxon>Triticum</taxon>
    </lineage>
</organism>
<evidence type="ECO:0000256" key="3">
    <source>
        <dbReference type="ARBA" id="ARBA00022692"/>
    </source>
</evidence>
<dbReference type="OMA" id="CEINFMT"/>
<dbReference type="PANTHER" id="PTHR27000">
    <property type="entry name" value="LEUCINE-RICH REPEAT RECEPTOR-LIKE PROTEIN KINASE FAMILY PROTEIN-RELATED"/>
    <property type="match status" value="1"/>
</dbReference>
<keyword evidence="4" id="KW-0732">Signal</keyword>
<reference evidence="11" key="2">
    <citation type="submission" date="2018-10" db="UniProtKB">
        <authorList>
            <consortium name="EnsemblPlants"/>
        </authorList>
    </citation>
    <scope>IDENTIFICATION</scope>
</reference>
<dbReference type="SMART" id="SM00369">
    <property type="entry name" value="LRR_TYP"/>
    <property type="match status" value="7"/>
</dbReference>
<evidence type="ECO:0000256" key="9">
    <source>
        <dbReference type="ARBA" id="ARBA00023180"/>
    </source>
</evidence>
<accession>A0A3B6CEZ5</accession>
<evidence type="ECO:0000256" key="1">
    <source>
        <dbReference type="ARBA" id="ARBA00004162"/>
    </source>
</evidence>
<protein>
    <recommendedName>
        <fullName evidence="10">Leucine-rich repeat-containing N-terminal plant-type domain-containing protein</fullName>
    </recommendedName>
</protein>
<evidence type="ECO:0000256" key="4">
    <source>
        <dbReference type="ARBA" id="ARBA00022729"/>
    </source>
</evidence>
<dbReference type="GO" id="GO:0005886">
    <property type="term" value="C:plasma membrane"/>
    <property type="evidence" value="ECO:0007669"/>
    <property type="project" value="UniProtKB-SubCell"/>
</dbReference>
<dbReference type="Pfam" id="PF08263">
    <property type="entry name" value="LRRNT_2"/>
    <property type="match status" value="1"/>
</dbReference>
<comment type="subcellular location">
    <subcellularLocation>
        <location evidence="1">Cell membrane</location>
        <topology evidence="1">Single-pass membrane protein</topology>
    </subcellularLocation>
</comment>
<keyword evidence="8" id="KW-0675">Receptor</keyword>
<dbReference type="Pfam" id="PF13855">
    <property type="entry name" value="LRR_8"/>
    <property type="match status" value="1"/>
</dbReference>
<dbReference type="Proteomes" id="UP000019116">
    <property type="component" value="Chromosome 2B"/>
</dbReference>
<keyword evidence="6" id="KW-1133">Transmembrane helix</keyword>
<dbReference type="AlphaFoldDB" id="A0A3B6CEZ5"/>